<evidence type="ECO:0000313" key="2">
    <source>
        <dbReference type="WBParaSite" id="SMUV_0000824401-mRNA-1"/>
    </source>
</evidence>
<organism evidence="1 2">
    <name type="scientific">Syphacia muris</name>
    <dbReference type="NCBI Taxonomy" id="451379"/>
    <lineage>
        <taxon>Eukaryota</taxon>
        <taxon>Metazoa</taxon>
        <taxon>Ecdysozoa</taxon>
        <taxon>Nematoda</taxon>
        <taxon>Chromadorea</taxon>
        <taxon>Rhabditida</taxon>
        <taxon>Spirurina</taxon>
        <taxon>Oxyuridomorpha</taxon>
        <taxon>Oxyuroidea</taxon>
        <taxon>Oxyuridae</taxon>
        <taxon>Syphacia</taxon>
    </lineage>
</organism>
<keyword evidence="1" id="KW-1185">Reference proteome</keyword>
<accession>A0A0N5ATS7</accession>
<protein>
    <submittedName>
        <fullName evidence="2">Uncharacterized protein</fullName>
    </submittedName>
</protein>
<dbReference type="Proteomes" id="UP000046393">
    <property type="component" value="Unplaced"/>
</dbReference>
<sequence>MYRSLRGAGSGRRRDEAGRMRMKWVGRYRSSSIHSFAITEPIARGCFVRSPRASARILRGIAKGNFGWFRECRREKTEFQWVIGTDESLSDLWWKCRWGVSVSAALTSSF</sequence>
<proteinExistence type="predicted"/>
<dbReference type="WBParaSite" id="SMUV_0000824401-mRNA-1">
    <property type="protein sequence ID" value="SMUV_0000824401-mRNA-1"/>
    <property type="gene ID" value="SMUV_0000824401"/>
</dbReference>
<name>A0A0N5ATS7_9BILA</name>
<evidence type="ECO:0000313" key="1">
    <source>
        <dbReference type="Proteomes" id="UP000046393"/>
    </source>
</evidence>
<reference evidence="2" key="1">
    <citation type="submission" date="2017-02" db="UniProtKB">
        <authorList>
            <consortium name="WormBaseParasite"/>
        </authorList>
    </citation>
    <scope>IDENTIFICATION</scope>
</reference>
<dbReference type="AlphaFoldDB" id="A0A0N5ATS7"/>